<gene>
    <name evidence="1" type="ORF">SAMN04244570_0184</name>
</gene>
<sequence>MMTNCQESFIFNRELQLLTDEYQTAPADVKSFILKDIQLLKTAISLLQGDAS</sequence>
<protein>
    <submittedName>
        <fullName evidence="1">Uncharacterized protein</fullName>
    </submittedName>
</protein>
<accession>A0A1T4YYA7</accession>
<reference evidence="2" key="1">
    <citation type="submission" date="2017-02" db="EMBL/GenBank/DDBJ databases">
        <authorList>
            <person name="Varghese N."/>
            <person name="Submissions S."/>
        </authorList>
    </citation>
    <scope>NUCLEOTIDE SEQUENCE [LARGE SCALE GENOMIC DNA]</scope>
    <source>
        <strain evidence="2">DSM 23966</strain>
    </source>
</reference>
<evidence type="ECO:0000313" key="2">
    <source>
        <dbReference type="Proteomes" id="UP000190042"/>
    </source>
</evidence>
<dbReference type="AlphaFoldDB" id="A0A1T4YYA7"/>
<evidence type="ECO:0000313" key="1">
    <source>
        <dbReference type="EMBL" id="SKB06548.1"/>
    </source>
</evidence>
<dbReference type="RefSeq" id="WP_009499263.1">
    <property type="nucleotide sequence ID" value="NZ_JBNNSD010000008.1"/>
</dbReference>
<keyword evidence="2" id="KW-1185">Reference proteome</keyword>
<proteinExistence type="predicted"/>
<dbReference type="Proteomes" id="UP000190042">
    <property type="component" value="Unassembled WGS sequence"/>
</dbReference>
<dbReference type="EMBL" id="FUYJ01000011">
    <property type="protein sequence ID" value="SKB06548.1"/>
    <property type="molecule type" value="Genomic_DNA"/>
</dbReference>
<name>A0A1T4YYA7_9BACL</name>
<organism evidence="1 2">
    <name type="scientific">Sporosarcina newyorkensis</name>
    <dbReference type="NCBI Taxonomy" id="759851"/>
    <lineage>
        <taxon>Bacteria</taxon>
        <taxon>Bacillati</taxon>
        <taxon>Bacillota</taxon>
        <taxon>Bacilli</taxon>
        <taxon>Bacillales</taxon>
        <taxon>Caryophanaceae</taxon>
        <taxon>Sporosarcina</taxon>
    </lineage>
</organism>